<evidence type="ECO:0000313" key="1">
    <source>
        <dbReference type="EMBL" id="CAG8841448.1"/>
    </source>
</evidence>
<feature type="non-terminal residue" evidence="1">
    <location>
        <position position="1"/>
    </location>
</feature>
<reference evidence="1" key="1">
    <citation type="submission" date="2021-06" db="EMBL/GenBank/DDBJ databases">
        <authorList>
            <person name="Kallberg Y."/>
            <person name="Tangrot J."/>
            <person name="Rosling A."/>
        </authorList>
    </citation>
    <scope>NUCLEOTIDE SEQUENCE</scope>
    <source>
        <strain evidence="1">MA461A</strain>
    </source>
</reference>
<comment type="caution">
    <text evidence="1">The sequence shown here is derived from an EMBL/GenBank/DDBJ whole genome shotgun (WGS) entry which is preliminary data.</text>
</comment>
<protein>
    <submittedName>
        <fullName evidence="1">30118_t:CDS:1</fullName>
    </submittedName>
</protein>
<proteinExistence type="predicted"/>
<gene>
    <name evidence="1" type="ORF">RPERSI_LOCUS31882</name>
</gene>
<dbReference type="Proteomes" id="UP000789920">
    <property type="component" value="Unassembled WGS sequence"/>
</dbReference>
<dbReference type="EMBL" id="CAJVQC010130343">
    <property type="protein sequence ID" value="CAG8841448.1"/>
    <property type="molecule type" value="Genomic_DNA"/>
</dbReference>
<organism evidence="1 2">
    <name type="scientific">Racocetra persica</name>
    <dbReference type="NCBI Taxonomy" id="160502"/>
    <lineage>
        <taxon>Eukaryota</taxon>
        <taxon>Fungi</taxon>
        <taxon>Fungi incertae sedis</taxon>
        <taxon>Mucoromycota</taxon>
        <taxon>Glomeromycotina</taxon>
        <taxon>Glomeromycetes</taxon>
        <taxon>Diversisporales</taxon>
        <taxon>Gigasporaceae</taxon>
        <taxon>Racocetra</taxon>
    </lineage>
</organism>
<evidence type="ECO:0000313" key="2">
    <source>
        <dbReference type="Proteomes" id="UP000789920"/>
    </source>
</evidence>
<feature type="non-terminal residue" evidence="1">
    <location>
        <position position="110"/>
    </location>
</feature>
<keyword evidence="2" id="KW-1185">Reference proteome</keyword>
<name>A0ACA9SJH9_9GLOM</name>
<sequence length="110" mass="12361">SFKSDKHSSIKSDVNDSIKSDKNGSTRMGGTHIYATLEWVFESSLPKRSTSVILFSDFETSSSTADKIVKLVEDNQKNHDNQKEKHDLRIFSMVMSNIVSNHLAESIARV</sequence>
<accession>A0ACA9SJH9</accession>